<dbReference type="GO" id="GO:0004022">
    <property type="term" value="F:alcohol dehydrogenase (NAD+) activity"/>
    <property type="evidence" value="ECO:0007669"/>
    <property type="project" value="UniProtKB-EC"/>
</dbReference>
<dbReference type="PANTHER" id="PTHR11496:SF102">
    <property type="entry name" value="ALCOHOL DEHYDROGENASE 4"/>
    <property type="match status" value="1"/>
</dbReference>
<evidence type="ECO:0000256" key="3">
    <source>
        <dbReference type="ARBA" id="ARBA00023027"/>
    </source>
</evidence>
<dbReference type="EC" id="1.1.1.1" evidence="6"/>
<dbReference type="InterPro" id="IPR056798">
    <property type="entry name" value="ADH_Fe_C"/>
</dbReference>
<geneLocation type="plasmid" evidence="6 7">
    <name>C</name>
</geneLocation>
<dbReference type="InterPro" id="IPR034786">
    <property type="entry name" value="MAR"/>
</dbReference>
<dbReference type="Gene3D" id="3.40.50.1970">
    <property type="match status" value="1"/>
</dbReference>
<dbReference type="SUPFAM" id="SSF56796">
    <property type="entry name" value="Dehydroquinate synthase-like"/>
    <property type="match status" value="1"/>
</dbReference>
<keyword evidence="3" id="KW-0520">NAD</keyword>
<dbReference type="CDD" id="cd08177">
    <property type="entry name" value="MAR"/>
    <property type="match status" value="1"/>
</dbReference>
<dbReference type="EMBL" id="CP013110">
    <property type="protein sequence ID" value="APG95228.1"/>
    <property type="molecule type" value="Genomic_DNA"/>
</dbReference>
<dbReference type="Gene3D" id="1.20.1090.10">
    <property type="entry name" value="Dehydroquinate synthase-like - alpha domain"/>
    <property type="match status" value="1"/>
</dbReference>
<dbReference type="RefSeq" id="WP_173827780.1">
    <property type="nucleotide sequence ID" value="NZ_CP013110.1"/>
</dbReference>
<reference evidence="6 7" key="1">
    <citation type="submission" date="2015-10" db="EMBL/GenBank/DDBJ databases">
        <title>Genomic differences between typical nodule nitrogen-fixing rhizobial strains and those coming from bean seeds.</title>
        <authorList>
            <person name="Peralta H."/>
            <person name="Aguilar-Vera A."/>
            <person name="Diaz R."/>
            <person name="Mora Y."/>
            <person name="Martinez-Batallar G."/>
            <person name="Salazar E."/>
            <person name="Vargas-Lagunas C."/>
            <person name="Encarnacion S."/>
            <person name="Girard L."/>
            <person name="Mora J."/>
        </authorList>
    </citation>
    <scope>NUCLEOTIDE SEQUENCE [LARGE SCALE GENOMIC DNA]</scope>
    <source>
        <strain evidence="6 7">CFNEI 73</strain>
        <plasmid evidence="6 7">C</plasmid>
    </source>
</reference>
<dbReference type="AlphaFoldDB" id="A0A1L3LYS4"/>
<evidence type="ECO:0000259" key="5">
    <source>
        <dbReference type="Pfam" id="PF25137"/>
    </source>
</evidence>
<dbReference type="InterPro" id="IPR039697">
    <property type="entry name" value="Alcohol_dehydrogenase_Fe"/>
</dbReference>
<evidence type="ECO:0000313" key="6">
    <source>
        <dbReference type="EMBL" id="APG95228.1"/>
    </source>
</evidence>
<evidence type="ECO:0000313" key="7">
    <source>
        <dbReference type="Proteomes" id="UP000182306"/>
    </source>
</evidence>
<dbReference type="PANTHER" id="PTHR11496">
    <property type="entry name" value="ALCOHOL DEHYDROGENASE"/>
    <property type="match status" value="1"/>
</dbReference>
<evidence type="ECO:0000259" key="4">
    <source>
        <dbReference type="Pfam" id="PF00465"/>
    </source>
</evidence>
<accession>A0A1L3LYS4</accession>
<keyword evidence="6" id="KW-0614">Plasmid</keyword>
<evidence type="ECO:0000256" key="1">
    <source>
        <dbReference type="ARBA" id="ARBA00007358"/>
    </source>
</evidence>
<keyword evidence="7" id="KW-1185">Reference proteome</keyword>
<dbReference type="GO" id="GO:0046872">
    <property type="term" value="F:metal ion binding"/>
    <property type="evidence" value="ECO:0007669"/>
    <property type="project" value="InterPro"/>
</dbReference>
<keyword evidence="2 6" id="KW-0560">Oxidoreductase</keyword>
<gene>
    <name evidence="6" type="primary">tftE</name>
    <name evidence="6" type="ORF">SAMCFNEI73_pC1524</name>
</gene>
<dbReference type="Pfam" id="PF25137">
    <property type="entry name" value="ADH_Fe_C"/>
    <property type="match status" value="1"/>
</dbReference>
<feature type="domain" description="Alcohol dehydrogenase iron-type/glycerol dehydrogenase GldA" evidence="4">
    <location>
        <begin position="10"/>
        <end position="152"/>
    </location>
</feature>
<proteinExistence type="inferred from homology"/>
<organism evidence="6 7">
    <name type="scientific">Sinorhizobium americanum</name>
    <dbReference type="NCBI Taxonomy" id="194963"/>
    <lineage>
        <taxon>Bacteria</taxon>
        <taxon>Pseudomonadati</taxon>
        <taxon>Pseudomonadota</taxon>
        <taxon>Alphaproteobacteria</taxon>
        <taxon>Hyphomicrobiales</taxon>
        <taxon>Rhizobiaceae</taxon>
        <taxon>Sinorhizobium/Ensifer group</taxon>
        <taxon>Sinorhizobium</taxon>
    </lineage>
</organism>
<dbReference type="GO" id="GO:0018506">
    <property type="term" value="F:maleylacetate reductase activity"/>
    <property type="evidence" value="ECO:0007669"/>
    <property type="project" value="InterPro"/>
</dbReference>
<dbReference type="InterPro" id="IPR001670">
    <property type="entry name" value="ADH_Fe/GldA"/>
</dbReference>
<name>A0A1L3LYS4_9HYPH</name>
<dbReference type="Proteomes" id="UP000182306">
    <property type="component" value="Plasmid C"/>
</dbReference>
<dbReference type="Pfam" id="PF00465">
    <property type="entry name" value="Fe-ADH"/>
    <property type="match status" value="1"/>
</dbReference>
<dbReference type="KEGG" id="same:SAMCFNEI73_pC1524"/>
<protein>
    <submittedName>
        <fullName evidence="6">Maleylacetate reductase</fullName>
        <ecNumber evidence="6">1.1.1.1</ecNumber>
    </submittedName>
</protein>
<feature type="domain" description="Fe-containing alcohol dehydrogenase-like C-terminal" evidence="5">
    <location>
        <begin position="165"/>
        <end position="346"/>
    </location>
</feature>
<evidence type="ECO:0000256" key="2">
    <source>
        <dbReference type="ARBA" id="ARBA00023002"/>
    </source>
</evidence>
<comment type="similarity">
    <text evidence="1">Belongs to the iron-containing alcohol dehydrogenase family.</text>
</comment>
<sequence>MQNFVYNSQPGRVLFGTGTLHQLPQEVERLGLQSVLILSTPHQEEQVSSLAALIGSKSAGIFAGATMHTPVSVTERALEIVSERKVDGLIALGGGSTTGLGKAIALRTDLPQIVIPTTYAGSEMTPILGETTDGRKITQSSPKVLPEVVIYDVDLTVTLPVSLSVSSGINAIAHAVEALYARDRNPIISIIAEAGIRSLFRALPAIAQDPSSRNGRSAALYGAWLCGVCLGSVGMALHHKICHVLGGAFGLSHAETHVAILPHALRFNETAAPEALTTLREAVGHQDPARALFDLGRSLGAKMALKDFGMPAEGVDRAVDLTLETPYWNPRPLEREGLRQLVSNAYEGNVP</sequence>